<evidence type="ECO:0000313" key="5">
    <source>
        <dbReference type="WormBase" id="SRAE_X000084000"/>
    </source>
</evidence>
<organism evidence="2">
    <name type="scientific">Strongyloides ratti</name>
    <name type="common">Parasitic roundworm</name>
    <dbReference type="NCBI Taxonomy" id="34506"/>
    <lineage>
        <taxon>Eukaryota</taxon>
        <taxon>Metazoa</taxon>
        <taxon>Ecdysozoa</taxon>
        <taxon>Nematoda</taxon>
        <taxon>Chromadorea</taxon>
        <taxon>Rhabditida</taxon>
        <taxon>Tylenchina</taxon>
        <taxon>Panagrolaimomorpha</taxon>
        <taxon>Strongyloidoidea</taxon>
        <taxon>Strongyloididae</taxon>
        <taxon>Strongyloides</taxon>
    </lineage>
</organism>
<protein>
    <submittedName>
        <fullName evidence="2 4">Uncharacterized protein</fullName>
    </submittedName>
</protein>
<name>A0A090LP30_STRRB</name>
<evidence type="ECO:0000256" key="1">
    <source>
        <dbReference type="SAM" id="SignalP"/>
    </source>
</evidence>
<reference evidence="4" key="2">
    <citation type="submission" date="2020-12" db="UniProtKB">
        <authorList>
            <consortium name="WormBaseParasite"/>
        </authorList>
    </citation>
    <scope>IDENTIFICATION</scope>
</reference>
<dbReference type="GeneID" id="36383896"/>
<evidence type="ECO:0000313" key="3">
    <source>
        <dbReference type="Proteomes" id="UP000035682"/>
    </source>
</evidence>
<dbReference type="AlphaFoldDB" id="A0A090LP30"/>
<evidence type="ECO:0000313" key="2">
    <source>
        <dbReference type="EMBL" id="CEF71516.1"/>
    </source>
</evidence>
<evidence type="ECO:0000313" key="4">
    <source>
        <dbReference type="WBParaSite" id="SRAE_X000084000.1"/>
    </source>
</evidence>
<feature type="chain" id="PRO_5015031097" evidence="1">
    <location>
        <begin position="20"/>
        <end position="286"/>
    </location>
</feature>
<dbReference type="WBParaSite" id="SRAE_X000084000.1">
    <property type="protein sequence ID" value="SRAE_X000084000.1"/>
    <property type="gene ID" value="WBGene00266402"/>
</dbReference>
<gene>
    <name evidence="2 4 5" type="ORF">SRAE_X000084000</name>
</gene>
<proteinExistence type="predicted"/>
<reference evidence="2 3" key="1">
    <citation type="submission" date="2014-09" db="EMBL/GenBank/DDBJ databases">
        <authorList>
            <person name="Martin A.A."/>
        </authorList>
    </citation>
    <scope>NUCLEOTIDE SEQUENCE</scope>
    <source>
        <strain evidence="3">ED321</strain>
        <strain evidence="2">ED321 Heterogonic</strain>
    </source>
</reference>
<feature type="signal peptide" evidence="1">
    <location>
        <begin position="1"/>
        <end position="19"/>
    </location>
</feature>
<accession>A0A090LP30</accession>
<dbReference type="Proteomes" id="UP000035682">
    <property type="component" value="Unplaced"/>
</dbReference>
<dbReference type="RefSeq" id="XP_024510712.1">
    <property type="nucleotide sequence ID" value="XM_024645233.1"/>
</dbReference>
<dbReference type="CTD" id="36383896"/>
<dbReference type="EMBL" id="LN609530">
    <property type="protein sequence ID" value="CEF71516.1"/>
    <property type="molecule type" value="Genomic_DNA"/>
</dbReference>
<keyword evidence="1" id="KW-0732">Signal</keyword>
<keyword evidence="3" id="KW-1185">Reference proteome</keyword>
<dbReference type="WormBase" id="SRAE_X000084000">
    <property type="protein sequence ID" value="SRP03445"/>
    <property type="gene ID" value="WBGene00266402"/>
</dbReference>
<sequence>MKNIIKLTIFFFLITPSTTSENQDDLYLNYNNNVNGNNMMPNLHDEITPQQSFLKEKVLFDMLDSLIYMAPKNKVIKRNNNDVETQFEIINNLNNKNDFIKKNSSPSRYIGLGKRSLSEKNEIKREYLTRKSADFENKSFANNNFRLIGLGKRSLKDKYSRNLQNEAFPDYYNTKRNNNVRFIGLGKRSLGNIKKNTVNLEGEFTDFNSKKIKRRNPFVFRIIPFIYRRESKNYYPMMSIGKKGSNQHLEMKVYENNVRGRKNFLHNIKNDVFISNKNIDNGNILP</sequence>